<keyword evidence="2" id="KW-1185">Reference proteome</keyword>
<sequence length="84" mass="9370">MVDGEKLPIRLDADVARTVLDDTEENHAKLDCVSELVARFSKQLQARFNPDEMHAHGIPDVEDVLEIMDRAAAELKDTSSFGMT</sequence>
<gene>
    <name evidence="1" type="ORF">Salmuc_04669</name>
</gene>
<dbReference type="AlphaFoldDB" id="S9QAW3"/>
<protein>
    <submittedName>
        <fullName evidence="1">Uncharacterized protein</fullName>
    </submittedName>
</protein>
<accession>S9QAW3</accession>
<name>S9QAW3_9RHOB</name>
<evidence type="ECO:0000313" key="2">
    <source>
        <dbReference type="Proteomes" id="UP000015347"/>
    </source>
</evidence>
<comment type="caution">
    <text evidence="1">The sequence shown here is derived from an EMBL/GenBank/DDBJ whole genome shotgun (WGS) entry which is preliminary data.</text>
</comment>
<dbReference type="HOGENOM" id="CLU_2525612_0_0_5"/>
<reference evidence="2" key="1">
    <citation type="journal article" date="2014" name="Stand. Genomic Sci.">
        <title>Genome sequence of the exopolysaccharide-producing Salipiger mucosus type strain (DSM 16094(T)), a moderately halophilic member of the Roseobacter clade.</title>
        <authorList>
            <person name="Riedel T."/>
            <person name="Spring S."/>
            <person name="Fiebig A."/>
            <person name="Petersen J."/>
            <person name="Kyrpides N.C."/>
            <person name="Goker M."/>
            <person name="Klenk H.P."/>
        </authorList>
    </citation>
    <scope>NUCLEOTIDE SEQUENCE [LARGE SCALE GENOMIC DNA]</scope>
    <source>
        <strain evidence="2">DSM 16094</strain>
    </source>
</reference>
<dbReference type="EMBL" id="APVH01000043">
    <property type="protein sequence ID" value="EPX76783.1"/>
    <property type="molecule type" value="Genomic_DNA"/>
</dbReference>
<dbReference type="Proteomes" id="UP000015347">
    <property type="component" value="Unassembled WGS sequence"/>
</dbReference>
<evidence type="ECO:0000313" key="1">
    <source>
        <dbReference type="EMBL" id="EPX76783.1"/>
    </source>
</evidence>
<proteinExistence type="predicted"/>
<organism evidence="1 2">
    <name type="scientific">Salipiger mucosus DSM 16094</name>
    <dbReference type="NCBI Taxonomy" id="1123237"/>
    <lineage>
        <taxon>Bacteria</taxon>
        <taxon>Pseudomonadati</taxon>
        <taxon>Pseudomonadota</taxon>
        <taxon>Alphaproteobacteria</taxon>
        <taxon>Rhodobacterales</taxon>
        <taxon>Roseobacteraceae</taxon>
        <taxon>Salipiger</taxon>
    </lineage>
</organism>